<dbReference type="InterPro" id="IPR001460">
    <property type="entry name" value="PCN-bd_Tpept"/>
</dbReference>
<dbReference type="CDD" id="cd06577">
    <property type="entry name" value="PASTA_pknB"/>
    <property type="match status" value="1"/>
</dbReference>
<sequence length="769" mass="81969">MVATLFKLVAASALAGVLIALIALPVVGSTGLTARDEFDDFMNIEVPKIDRDPAKQTLVYGADNKLLVSFFDQYRREVKLDKVAPVMQEAMVAIEDARFFKHGALDLKGTFRALAKNVTSGGTQEGGSTLTQQLAKNKLVNDTTSKEGYEKVTAPTLDRKLKELRLAVYLEQKLTKKEILEEYLNIANFGAGAYGVEAASQRYFSKPASKLTLAQAATLAGITKNPYQLDPIRNKVDSKKRRDTVLQRMADLGVVPQADADAAKKQGLGIKEYKPKGGCVTSKSPFFCQYVYGDLVKYFMGTKKPKDAAEAQSMRDEAADKILRGGYVIRTTFDPDVQKAADYGVKYSTTPTAWRTNVVAVVEPGTGKVLAIASSKKYGSKKGQTTINLAADQAHGGGSGVSAGSTFKTFTLMEALDQGLPIRTNFHSPSSMTVQGFSDCAYTGPPIKYLSKDGRMGGGPWTVANSDPGENKNYNMKDGTWHSINTFYAQLEKKVGVCAAVKMAEKFGMVRADGNPLWTVPSQVLGSNEIDIVHLAAAYAGIAARGKYCAPTSLTSITDSDGKKLDLPKADCSQAVDPQIADATSQILEGVISHGTGVGLGIGRPAASKTGTCEEHSCAVFAGYTPQLAAASATWDFRGGPSHPMPGIFGATIPGPVWQRTMLKALEGKPVLDFKAPTKDFGDIVTKGIPDVRGMDLPEALARIKGAGFAVKVDPRPVKSDVPFGKVARTSPSGQADEGATVTIYISAGNGGRPDGGGHDRPDGNTWPF</sequence>
<dbReference type="InterPro" id="IPR050396">
    <property type="entry name" value="Glycosyltr_51/Transpeptidase"/>
</dbReference>
<dbReference type="InterPro" id="IPR012338">
    <property type="entry name" value="Beta-lactam/transpept-like"/>
</dbReference>
<dbReference type="Gene3D" id="3.30.10.20">
    <property type="match status" value="1"/>
</dbReference>
<dbReference type="InterPro" id="IPR005543">
    <property type="entry name" value="PASTA_dom"/>
</dbReference>
<gene>
    <name evidence="11" type="ORF">GCM10010468_34500</name>
</gene>
<keyword evidence="12" id="KW-1185">Reference proteome</keyword>
<dbReference type="Gene3D" id="1.10.3810.10">
    <property type="entry name" value="Biosynthetic peptidoglycan transglycosylase-like"/>
    <property type="match status" value="1"/>
</dbReference>
<evidence type="ECO:0000256" key="9">
    <source>
        <dbReference type="SAM" id="MobiDB-lite"/>
    </source>
</evidence>
<evidence type="ECO:0000256" key="7">
    <source>
        <dbReference type="ARBA" id="ARBA00034000"/>
    </source>
</evidence>
<dbReference type="InterPro" id="IPR023346">
    <property type="entry name" value="Lysozyme-like_dom_sf"/>
</dbReference>
<dbReference type="EMBL" id="BAAAUV010000007">
    <property type="protein sequence ID" value="GAA3213976.1"/>
    <property type="molecule type" value="Genomic_DNA"/>
</dbReference>
<feature type="domain" description="PASTA" evidence="10">
    <location>
        <begin position="683"/>
        <end position="748"/>
    </location>
</feature>
<dbReference type="Gene3D" id="3.40.710.10">
    <property type="entry name" value="DD-peptidase/beta-lactamase superfamily"/>
    <property type="match status" value="1"/>
</dbReference>
<evidence type="ECO:0000313" key="11">
    <source>
        <dbReference type="EMBL" id="GAA3213976.1"/>
    </source>
</evidence>
<dbReference type="Pfam" id="PF03793">
    <property type="entry name" value="PASTA"/>
    <property type="match status" value="1"/>
</dbReference>
<evidence type="ECO:0000256" key="8">
    <source>
        <dbReference type="ARBA" id="ARBA00049902"/>
    </source>
</evidence>
<feature type="region of interest" description="Disordered" evidence="9">
    <location>
        <begin position="747"/>
        <end position="769"/>
    </location>
</feature>
<comment type="catalytic activity">
    <reaction evidence="7">
        <text>Preferential cleavage: (Ac)2-L-Lys-D-Ala-|-D-Ala. Also transpeptidation of peptidyl-alanyl moieties that are N-acyl substituents of D-alanine.</text>
        <dbReference type="EC" id="3.4.16.4"/>
    </reaction>
</comment>
<dbReference type="Pfam" id="PF00905">
    <property type="entry name" value="Transpeptidase"/>
    <property type="match status" value="1"/>
</dbReference>
<dbReference type="InterPro" id="IPR001264">
    <property type="entry name" value="Glyco_trans_51"/>
</dbReference>
<dbReference type="Pfam" id="PF00912">
    <property type="entry name" value="Transgly"/>
    <property type="match status" value="1"/>
</dbReference>
<dbReference type="PANTHER" id="PTHR32282">
    <property type="entry name" value="BINDING PROTEIN TRANSPEPTIDASE, PUTATIVE-RELATED"/>
    <property type="match status" value="1"/>
</dbReference>
<keyword evidence="4" id="KW-0808">Transferase</keyword>
<comment type="catalytic activity">
    <reaction evidence="8">
        <text>[GlcNAc-(1-&gt;4)-Mur2Ac(oyl-L-Ala-gamma-D-Glu-L-Lys-D-Ala-D-Ala)](n)-di-trans,octa-cis-undecaprenyl diphosphate + beta-D-GlcNAc-(1-&gt;4)-Mur2Ac(oyl-L-Ala-gamma-D-Glu-L-Lys-D-Ala-D-Ala)-di-trans,octa-cis-undecaprenyl diphosphate = [GlcNAc-(1-&gt;4)-Mur2Ac(oyl-L-Ala-gamma-D-Glu-L-Lys-D-Ala-D-Ala)](n+1)-di-trans,octa-cis-undecaprenyl diphosphate + di-trans,octa-cis-undecaprenyl diphosphate + H(+)</text>
        <dbReference type="Rhea" id="RHEA:23708"/>
        <dbReference type="Rhea" id="RHEA-COMP:9602"/>
        <dbReference type="Rhea" id="RHEA-COMP:9603"/>
        <dbReference type="ChEBI" id="CHEBI:15378"/>
        <dbReference type="ChEBI" id="CHEBI:58405"/>
        <dbReference type="ChEBI" id="CHEBI:60033"/>
        <dbReference type="ChEBI" id="CHEBI:78435"/>
        <dbReference type="EC" id="2.4.99.28"/>
    </reaction>
</comment>
<keyword evidence="2" id="KW-0645">Protease</keyword>
<dbReference type="SMART" id="SM00740">
    <property type="entry name" value="PASTA"/>
    <property type="match status" value="1"/>
</dbReference>
<protein>
    <submittedName>
        <fullName evidence="11">Transglycosylase domain-containing protein</fullName>
    </submittedName>
</protein>
<dbReference type="SUPFAM" id="SSF53955">
    <property type="entry name" value="Lysozyme-like"/>
    <property type="match status" value="1"/>
</dbReference>
<accession>A0ABP6QAU5</accession>
<evidence type="ECO:0000256" key="5">
    <source>
        <dbReference type="ARBA" id="ARBA00022801"/>
    </source>
</evidence>
<keyword evidence="3" id="KW-0328">Glycosyltransferase</keyword>
<keyword evidence="1" id="KW-0121">Carboxypeptidase</keyword>
<evidence type="ECO:0000256" key="3">
    <source>
        <dbReference type="ARBA" id="ARBA00022676"/>
    </source>
</evidence>
<evidence type="ECO:0000256" key="4">
    <source>
        <dbReference type="ARBA" id="ARBA00022679"/>
    </source>
</evidence>
<evidence type="ECO:0000256" key="6">
    <source>
        <dbReference type="ARBA" id="ARBA00023268"/>
    </source>
</evidence>
<evidence type="ECO:0000313" key="12">
    <source>
        <dbReference type="Proteomes" id="UP001501237"/>
    </source>
</evidence>
<dbReference type="InterPro" id="IPR036950">
    <property type="entry name" value="PBP_transglycosylase"/>
</dbReference>
<reference evidence="12" key="1">
    <citation type="journal article" date="2019" name="Int. J. Syst. Evol. Microbiol.">
        <title>The Global Catalogue of Microorganisms (GCM) 10K type strain sequencing project: providing services to taxonomists for standard genome sequencing and annotation.</title>
        <authorList>
            <consortium name="The Broad Institute Genomics Platform"/>
            <consortium name="The Broad Institute Genome Sequencing Center for Infectious Disease"/>
            <person name="Wu L."/>
            <person name="Ma J."/>
        </authorList>
    </citation>
    <scope>NUCLEOTIDE SEQUENCE [LARGE SCALE GENOMIC DNA]</scope>
    <source>
        <strain evidence="12">JCM 9377</strain>
    </source>
</reference>
<keyword evidence="6" id="KW-0511">Multifunctional enzyme</keyword>
<proteinExistence type="predicted"/>
<name>A0ABP6QAU5_9ACTN</name>
<dbReference type="SUPFAM" id="SSF56601">
    <property type="entry name" value="beta-lactamase/transpeptidase-like"/>
    <property type="match status" value="1"/>
</dbReference>
<dbReference type="PANTHER" id="PTHR32282:SF33">
    <property type="entry name" value="PEPTIDOGLYCAN GLYCOSYLTRANSFERASE"/>
    <property type="match status" value="1"/>
</dbReference>
<evidence type="ECO:0000256" key="1">
    <source>
        <dbReference type="ARBA" id="ARBA00022645"/>
    </source>
</evidence>
<comment type="caution">
    <text evidence="11">The sequence shown here is derived from an EMBL/GenBank/DDBJ whole genome shotgun (WGS) entry which is preliminary data.</text>
</comment>
<evidence type="ECO:0000256" key="2">
    <source>
        <dbReference type="ARBA" id="ARBA00022670"/>
    </source>
</evidence>
<organism evidence="11 12">
    <name type="scientific">Actinocorallia longicatena</name>
    <dbReference type="NCBI Taxonomy" id="111803"/>
    <lineage>
        <taxon>Bacteria</taxon>
        <taxon>Bacillati</taxon>
        <taxon>Actinomycetota</taxon>
        <taxon>Actinomycetes</taxon>
        <taxon>Streptosporangiales</taxon>
        <taxon>Thermomonosporaceae</taxon>
        <taxon>Actinocorallia</taxon>
    </lineage>
</organism>
<dbReference type="PROSITE" id="PS51178">
    <property type="entry name" value="PASTA"/>
    <property type="match status" value="1"/>
</dbReference>
<evidence type="ECO:0000259" key="10">
    <source>
        <dbReference type="PROSITE" id="PS51178"/>
    </source>
</evidence>
<keyword evidence="5" id="KW-0378">Hydrolase</keyword>
<dbReference type="Proteomes" id="UP001501237">
    <property type="component" value="Unassembled WGS sequence"/>
</dbReference>